<accession>A0A136JD02</accession>
<dbReference type="GO" id="GO:0016020">
    <property type="term" value="C:membrane"/>
    <property type="evidence" value="ECO:0007669"/>
    <property type="project" value="UniProtKB-SubCell"/>
</dbReference>
<evidence type="ECO:0000256" key="2">
    <source>
        <dbReference type="ARBA" id="ARBA00022448"/>
    </source>
</evidence>
<dbReference type="PROSITE" id="PS50850">
    <property type="entry name" value="MFS"/>
    <property type="match status" value="1"/>
</dbReference>
<keyword evidence="5 7" id="KW-0472">Membrane</keyword>
<evidence type="ECO:0000256" key="5">
    <source>
        <dbReference type="ARBA" id="ARBA00023136"/>
    </source>
</evidence>
<evidence type="ECO:0000256" key="3">
    <source>
        <dbReference type="ARBA" id="ARBA00022692"/>
    </source>
</evidence>
<dbReference type="InterPro" id="IPR020846">
    <property type="entry name" value="MFS_dom"/>
</dbReference>
<feature type="transmembrane region" description="Helical" evidence="7">
    <location>
        <begin position="80"/>
        <end position="103"/>
    </location>
</feature>
<feature type="transmembrane region" description="Helical" evidence="7">
    <location>
        <begin position="260"/>
        <end position="282"/>
    </location>
</feature>
<dbReference type="InterPro" id="IPR011701">
    <property type="entry name" value="MFS"/>
</dbReference>
<feature type="compositionally biased region" description="Polar residues" evidence="6">
    <location>
        <begin position="11"/>
        <end position="23"/>
    </location>
</feature>
<evidence type="ECO:0000256" key="7">
    <source>
        <dbReference type="SAM" id="Phobius"/>
    </source>
</evidence>
<evidence type="ECO:0000313" key="9">
    <source>
        <dbReference type="EMBL" id="KXJ95030.1"/>
    </source>
</evidence>
<protein>
    <submittedName>
        <fullName evidence="9">Major facilitator superfamily domain-containing protein</fullName>
    </submittedName>
</protein>
<evidence type="ECO:0000256" key="6">
    <source>
        <dbReference type="SAM" id="MobiDB-lite"/>
    </source>
</evidence>
<feature type="transmembrane region" description="Helical" evidence="7">
    <location>
        <begin position="211"/>
        <end position="234"/>
    </location>
</feature>
<reference evidence="10" key="1">
    <citation type="submission" date="2016-02" db="EMBL/GenBank/DDBJ databases">
        <title>Draft genome sequence of Microdochium bolleyi, a fungal endophyte of beachgrass.</title>
        <authorList>
            <consortium name="DOE Joint Genome Institute"/>
            <person name="David A.S."/>
            <person name="May G."/>
            <person name="Haridas S."/>
            <person name="Lim J."/>
            <person name="Wang M."/>
            <person name="Labutti K."/>
            <person name="Lipzen A."/>
            <person name="Barry K."/>
            <person name="Grigoriev I.V."/>
        </authorList>
    </citation>
    <scope>NUCLEOTIDE SEQUENCE [LARGE SCALE GENOMIC DNA]</scope>
    <source>
        <strain evidence="10">J235TASD1</strain>
    </source>
</reference>
<dbReference type="AlphaFoldDB" id="A0A136JD02"/>
<name>A0A136JD02_9PEZI</name>
<feature type="transmembrane region" description="Helical" evidence="7">
    <location>
        <begin position="178"/>
        <end position="199"/>
    </location>
</feature>
<feature type="transmembrane region" description="Helical" evidence="7">
    <location>
        <begin position="474"/>
        <end position="492"/>
    </location>
</feature>
<keyword evidence="10" id="KW-1185">Reference proteome</keyword>
<dbReference type="Pfam" id="PF07690">
    <property type="entry name" value="MFS_1"/>
    <property type="match status" value="1"/>
</dbReference>
<feature type="compositionally biased region" description="Basic residues" evidence="6">
    <location>
        <begin position="1"/>
        <end position="10"/>
    </location>
</feature>
<feature type="transmembrane region" description="Helical" evidence="7">
    <location>
        <begin position="152"/>
        <end position="172"/>
    </location>
</feature>
<proteinExistence type="predicted"/>
<evidence type="ECO:0000259" key="8">
    <source>
        <dbReference type="PROSITE" id="PS50850"/>
    </source>
</evidence>
<feature type="region of interest" description="Disordered" evidence="6">
    <location>
        <begin position="1"/>
        <end position="70"/>
    </location>
</feature>
<feature type="transmembrane region" description="Helical" evidence="7">
    <location>
        <begin position="123"/>
        <end position="140"/>
    </location>
</feature>
<dbReference type="SUPFAM" id="SSF103473">
    <property type="entry name" value="MFS general substrate transporter"/>
    <property type="match status" value="1"/>
</dbReference>
<feature type="transmembrane region" description="Helical" evidence="7">
    <location>
        <begin position="443"/>
        <end position="462"/>
    </location>
</feature>
<dbReference type="InParanoid" id="A0A136JD02"/>
<evidence type="ECO:0000313" key="10">
    <source>
        <dbReference type="Proteomes" id="UP000070501"/>
    </source>
</evidence>
<evidence type="ECO:0000256" key="4">
    <source>
        <dbReference type="ARBA" id="ARBA00022989"/>
    </source>
</evidence>
<feature type="transmembrane region" description="Helical" evidence="7">
    <location>
        <begin position="357"/>
        <end position="378"/>
    </location>
</feature>
<feature type="transmembrane region" description="Helical" evidence="7">
    <location>
        <begin position="398"/>
        <end position="431"/>
    </location>
</feature>
<feature type="domain" description="Major facilitator superfamily (MFS) profile" evidence="8">
    <location>
        <begin position="79"/>
        <end position="576"/>
    </location>
</feature>
<feature type="transmembrane region" description="Helical" evidence="7">
    <location>
        <begin position="552"/>
        <end position="572"/>
    </location>
</feature>
<dbReference type="PANTHER" id="PTHR23504:SF16">
    <property type="entry name" value="TRANSPORTER, PUTATIVE (AFU_ORTHOLOGUE AFUA_1G13970)-RELATED"/>
    <property type="match status" value="1"/>
</dbReference>
<dbReference type="Proteomes" id="UP000070501">
    <property type="component" value="Unassembled WGS sequence"/>
</dbReference>
<dbReference type="OrthoDB" id="10262656at2759"/>
<gene>
    <name evidence="9" type="ORF">Micbo1qcDRAFT_230379</name>
</gene>
<dbReference type="InterPro" id="IPR036259">
    <property type="entry name" value="MFS_trans_sf"/>
</dbReference>
<dbReference type="Gene3D" id="1.20.1250.20">
    <property type="entry name" value="MFS general substrate transporter like domains"/>
    <property type="match status" value="1"/>
</dbReference>
<feature type="compositionally biased region" description="Basic and acidic residues" evidence="6">
    <location>
        <begin position="48"/>
        <end position="61"/>
    </location>
</feature>
<dbReference type="PANTHER" id="PTHR23504">
    <property type="entry name" value="MAJOR FACILITATOR SUPERFAMILY DOMAIN-CONTAINING PROTEIN 10"/>
    <property type="match status" value="1"/>
</dbReference>
<keyword evidence="3 7" id="KW-0812">Transmembrane</keyword>
<sequence>MDRQRTHRRATSQTMSEVANTRSLYGRKASKSISTGTVLPPTQDFSDVESHDSESIHEKPPPKPQTGPVSWMSLPRKDQLLILFLARVVDFLQVASLQAFVFYQLKSLDPRLTDAEISSQAGWLQGAFTGAQVLTAMWWGKAADAPWCGRKMVLIIGTFGTAISCFGYAFSSTFAWCMFWRMLGGSINGTVGIIRTMVAEVTVERKYQSRAFLILPISFNVAAFIGPVMGGLLADPAANMPGIFGKDAILGFDWVRRYPYAIPSLLNCLFLSLAGWAIILCLEETLPTKRGQFDYGLHLASRIKQKIFGKSSYDYARLDDNDQHTTGGPYEEKLSTSQPVKRSFAKLPFNRIWTKNVLFTLITGAFYDFHLGAFQNMWSLFLSTPRALPEQVASRSLPFVFTGGLGFPAASVGFATSIIGFFGMFLQLFVYPKVHARLGTLRGFQLFLALFPIAYFLAPYLAVMPSSSEAPAPVSGPTVWIFICLVLAFHVFGRTITLPASIILVNNCSPHPSVLGTIHGLGQSVSAGFRTVGPIVGGAWYGSSLEMGMVGASWWGVACMSLLGCAAATLIYEGSGHEIYLEGEEEEIMSTPLQTVRTRR</sequence>
<dbReference type="EMBL" id="KQ964246">
    <property type="protein sequence ID" value="KXJ95030.1"/>
    <property type="molecule type" value="Genomic_DNA"/>
</dbReference>
<comment type="subcellular location">
    <subcellularLocation>
        <location evidence="1">Membrane</location>
        <topology evidence="1">Multi-pass membrane protein</topology>
    </subcellularLocation>
</comment>
<keyword evidence="4 7" id="KW-1133">Transmembrane helix</keyword>
<organism evidence="9 10">
    <name type="scientific">Microdochium bolleyi</name>
    <dbReference type="NCBI Taxonomy" id="196109"/>
    <lineage>
        <taxon>Eukaryota</taxon>
        <taxon>Fungi</taxon>
        <taxon>Dikarya</taxon>
        <taxon>Ascomycota</taxon>
        <taxon>Pezizomycotina</taxon>
        <taxon>Sordariomycetes</taxon>
        <taxon>Xylariomycetidae</taxon>
        <taxon>Xylariales</taxon>
        <taxon>Microdochiaceae</taxon>
        <taxon>Microdochium</taxon>
    </lineage>
</organism>
<keyword evidence="2" id="KW-0813">Transport</keyword>
<evidence type="ECO:0000256" key="1">
    <source>
        <dbReference type="ARBA" id="ARBA00004141"/>
    </source>
</evidence>
<dbReference type="GO" id="GO:0022857">
    <property type="term" value="F:transmembrane transporter activity"/>
    <property type="evidence" value="ECO:0007669"/>
    <property type="project" value="InterPro"/>
</dbReference>